<evidence type="ECO:0000256" key="7">
    <source>
        <dbReference type="ARBA" id="ARBA00023242"/>
    </source>
</evidence>
<dbReference type="GO" id="GO:0000981">
    <property type="term" value="F:DNA-binding transcription factor activity, RNA polymerase II-specific"/>
    <property type="evidence" value="ECO:0007669"/>
    <property type="project" value="InterPro"/>
</dbReference>
<evidence type="ECO:0000256" key="6">
    <source>
        <dbReference type="ARBA" id="ARBA00023163"/>
    </source>
</evidence>
<feature type="domain" description="Zn(2)-C6 fungal-type" evidence="9">
    <location>
        <begin position="31"/>
        <end position="61"/>
    </location>
</feature>
<dbReference type="OrthoDB" id="4161332at2759"/>
<dbReference type="InterPro" id="IPR036864">
    <property type="entry name" value="Zn2-C6_fun-type_DNA-bd_sf"/>
</dbReference>
<evidence type="ECO:0000256" key="3">
    <source>
        <dbReference type="ARBA" id="ARBA00022833"/>
    </source>
</evidence>
<dbReference type="Pfam" id="PF00172">
    <property type="entry name" value="Zn_clus"/>
    <property type="match status" value="1"/>
</dbReference>
<dbReference type="Pfam" id="PF04082">
    <property type="entry name" value="Fungal_trans"/>
    <property type="match status" value="1"/>
</dbReference>
<evidence type="ECO:0000256" key="8">
    <source>
        <dbReference type="SAM" id="MobiDB-lite"/>
    </source>
</evidence>
<dbReference type="Proteomes" id="UP000237441">
    <property type="component" value="Unassembled WGS sequence"/>
</dbReference>
<accession>A0A2S7YKA1</accession>
<protein>
    <recommendedName>
        <fullName evidence="9">Zn(2)-C6 fungal-type domain-containing protein</fullName>
    </recommendedName>
</protein>
<dbReference type="SMART" id="SM00066">
    <property type="entry name" value="GAL4"/>
    <property type="match status" value="1"/>
</dbReference>
<feature type="compositionally biased region" description="Basic and acidic residues" evidence="8">
    <location>
        <begin position="108"/>
        <end position="119"/>
    </location>
</feature>
<dbReference type="InterPro" id="IPR007219">
    <property type="entry name" value="XnlR_reg_dom"/>
</dbReference>
<evidence type="ECO:0000313" key="11">
    <source>
        <dbReference type="Proteomes" id="UP000237441"/>
    </source>
</evidence>
<evidence type="ECO:0000256" key="4">
    <source>
        <dbReference type="ARBA" id="ARBA00023015"/>
    </source>
</evidence>
<comment type="caution">
    <text evidence="10">The sequence shown here is derived from an EMBL/GenBank/DDBJ whole genome shotgun (WGS) entry which is preliminary data.</text>
</comment>
<evidence type="ECO:0000256" key="5">
    <source>
        <dbReference type="ARBA" id="ARBA00023125"/>
    </source>
</evidence>
<evidence type="ECO:0000256" key="2">
    <source>
        <dbReference type="ARBA" id="ARBA00022723"/>
    </source>
</evidence>
<dbReference type="PANTHER" id="PTHR31313">
    <property type="entry name" value="TY1 ENHANCER ACTIVATOR"/>
    <property type="match status" value="1"/>
</dbReference>
<keyword evidence="7" id="KW-0539">Nucleus</keyword>
<dbReference type="AlphaFoldDB" id="A0A2S7YKA1"/>
<feature type="region of interest" description="Disordered" evidence="8">
    <location>
        <begin position="97"/>
        <end position="139"/>
    </location>
</feature>
<name>A0A2S7YKA1_BEABA</name>
<feature type="region of interest" description="Disordered" evidence="8">
    <location>
        <begin position="1"/>
        <end position="22"/>
    </location>
</feature>
<organism evidence="10 11">
    <name type="scientific">Beauveria bassiana</name>
    <name type="common">White muscardine disease fungus</name>
    <name type="synonym">Tritirachium shiotae</name>
    <dbReference type="NCBI Taxonomy" id="176275"/>
    <lineage>
        <taxon>Eukaryota</taxon>
        <taxon>Fungi</taxon>
        <taxon>Dikarya</taxon>
        <taxon>Ascomycota</taxon>
        <taxon>Pezizomycotina</taxon>
        <taxon>Sordariomycetes</taxon>
        <taxon>Hypocreomycetidae</taxon>
        <taxon>Hypocreales</taxon>
        <taxon>Cordycipitaceae</taxon>
        <taxon>Beauveria</taxon>
    </lineage>
</organism>
<dbReference type="CDD" id="cd00067">
    <property type="entry name" value="GAL4"/>
    <property type="match status" value="1"/>
</dbReference>
<dbReference type="EMBL" id="JRHA01000006">
    <property type="protein sequence ID" value="PQK16610.1"/>
    <property type="molecule type" value="Genomic_DNA"/>
</dbReference>
<dbReference type="SUPFAM" id="SSF57701">
    <property type="entry name" value="Zn2/Cys6 DNA-binding domain"/>
    <property type="match status" value="1"/>
</dbReference>
<keyword evidence="6" id="KW-0804">Transcription</keyword>
<dbReference type="CDD" id="cd12148">
    <property type="entry name" value="fungal_TF_MHR"/>
    <property type="match status" value="1"/>
</dbReference>
<reference evidence="10 11" key="1">
    <citation type="submission" date="2016-07" db="EMBL/GenBank/DDBJ databases">
        <title>Comparative genomics of the entomopathogenic fungus Beauveria bassiana.</title>
        <authorList>
            <person name="Valero Jimenez C.A."/>
            <person name="Zwaan B.J."/>
            <person name="Van Kan J.A."/>
            <person name="Takken W."/>
            <person name="Debets A.J."/>
            <person name="Schoustra S.E."/>
            <person name="Koenraadt C.J."/>
        </authorList>
    </citation>
    <scope>NUCLEOTIDE SEQUENCE [LARGE SCALE GENOMIC DNA]</scope>
    <source>
        <strain evidence="10 11">ARSEF 8028</strain>
    </source>
</reference>
<dbReference type="SMART" id="SM00906">
    <property type="entry name" value="Fungal_trans"/>
    <property type="match status" value="1"/>
</dbReference>
<evidence type="ECO:0000256" key="1">
    <source>
        <dbReference type="ARBA" id="ARBA00004123"/>
    </source>
</evidence>
<dbReference type="GO" id="GO:0008270">
    <property type="term" value="F:zinc ion binding"/>
    <property type="evidence" value="ECO:0007669"/>
    <property type="project" value="InterPro"/>
</dbReference>
<dbReference type="Gene3D" id="4.10.240.10">
    <property type="entry name" value="Zn(2)-C6 fungal-type DNA-binding domain"/>
    <property type="match status" value="1"/>
</dbReference>
<dbReference type="PANTHER" id="PTHR31313:SF86">
    <property type="entry name" value="ZN(2)-C6 FUNGAL-TYPE DOMAIN-CONTAINING PROTEIN"/>
    <property type="match status" value="1"/>
</dbReference>
<dbReference type="PROSITE" id="PS00463">
    <property type="entry name" value="ZN2_CY6_FUNGAL_1"/>
    <property type="match status" value="1"/>
</dbReference>
<comment type="subcellular location">
    <subcellularLocation>
        <location evidence="1">Nucleus</location>
    </subcellularLocation>
</comment>
<feature type="compositionally biased region" description="Polar residues" evidence="8">
    <location>
        <begin position="97"/>
        <end position="107"/>
    </location>
</feature>
<keyword evidence="4" id="KW-0805">Transcription regulation</keyword>
<keyword evidence="5" id="KW-0238">DNA-binding</keyword>
<dbReference type="InterPro" id="IPR051615">
    <property type="entry name" value="Transcr_Regulatory_Elem"/>
</dbReference>
<gene>
    <name evidence="10" type="ORF">BB8028_0006g09290</name>
</gene>
<proteinExistence type="predicted"/>
<keyword evidence="2" id="KW-0479">Metal-binding</keyword>
<dbReference type="GO" id="GO:0006351">
    <property type="term" value="P:DNA-templated transcription"/>
    <property type="evidence" value="ECO:0007669"/>
    <property type="project" value="InterPro"/>
</dbReference>
<keyword evidence="3" id="KW-0862">Zinc</keyword>
<evidence type="ECO:0000313" key="10">
    <source>
        <dbReference type="EMBL" id="PQK16610.1"/>
    </source>
</evidence>
<dbReference type="GO" id="GO:0005634">
    <property type="term" value="C:nucleus"/>
    <property type="evidence" value="ECO:0007669"/>
    <property type="project" value="UniProtKB-SubCell"/>
</dbReference>
<evidence type="ECO:0000259" key="9">
    <source>
        <dbReference type="PROSITE" id="PS50048"/>
    </source>
</evidence>
<dbReference type="InterPro" id="IPR001138">
    <property type="entry name" value="Zn2Cys6_DnaBD"/>
</dbReference>
<dbReference type="GO" id="GO:0003677">
    <property type="term" value="F:DNA binding"/>
    <property type="evidence" value="ECO:0007669"/>
    <property type="project" value="UniProtKB-KW"/>
</dbReference>
<sequence length="782" mass="88719">MRTSAAHVSAMGPSPEPVCDRQGPRHRVARACDFCRRRKLGCNNAQPKCENCQARDIRCSYTERRRNARPSNARIHQLEEENNQLRASLQARVSATLTIQSPPATSPSDREPPRLESRGQPRGNPSTEKEYDVNEMQSLPCGQPNMSVDATMPTRSQDQQSRYFHGPSSVMFDSDNNRRTTLKHNGHQPLLDERLRAQLVANHTKQRHLEMINANSGKLDLDGVDVDLAMDLLSIFWNRQHYEGSAIYRPVFMRDMAENGPYFSKLLLYAILFAASKYAVDDRVRSDPHDPETTGVPFRRRFEEILVEPGANRLFESKLTTAQALLIVANVLLSWRDESSLAWHYTGVAINMIIDLGIHTERHLTQPTSIYKAEKVELHRRVFWAAFILDKIHAIYQGRPARLSGTNISVPILFHDDYDEYEPFQTITFTATPRQLRRPTYSLSTMVELCKLSQIMDKILRELYAEQSQSRTATDTLNTSMILHHELKRWRGELPPHLNVRRRGLETAVILPHTLAMVSMYDSLIILLHRPFVSEGHLQSASSFIAREALSHCVTAAFEVHDMLQLYKQHFCVKTVPYFMSYATYVSATIHARLASLESMGSLPGQCLKNYLNVLTEQQTKCLAPRRTLRILKQLIRRLGLRMEDLPTEEFEVSRGNEPDSDGHILTPAKSSLPEVTYLSRVSEQPPAGVVAEDRMHDENMTDFDSMFLDMDMDDILKSFGVISNEAVPVLPGGNRFDGGMVLESMESVESTALEQEYEQGPGSSGAPVFSDPLFGFDFDIL</sequence>
<dbReference type="PROSITE" id="PS50048">
    <property type="entry name" value="ZN2_CY6_FUNGAL_2"/>
    <property type="match status" value="1"/>
</dbReference>